<dbReference type="Proteomes" id="UP000193642">
    <property type="component" value="Unassembled WGS sequence"/>
</dbReference>
<dbReference type="InterPro" id="IPR012337">
    <property type="entry name" value="RNaseH-like_sf"/>
</dbReference>
<reference evidence="12 13" key="1">
    <citation type="submission" date="2016-07" db="EMBL/GenBank/DDBJ databases">
        <title>Pervasive Adenine N6-methylation of Active Genes in Fungi.</title>
        <authorList>
            <consortium name="DOE Joint Genome Institute"/>
            <person name="Mondo S.J."/>
            <person name="Dannebaum R.O."/>
            <person name="Kuo R.C."/>
            <person name="Labutti K."/>
            <person name="Haridas S."/>
            <person name="Kuo A."/>
            <person name="Salamov A."/>
            <person name="Ahrendt S.R."/>
            <person name="Lipzen A."/>
            <person name="Sullivan W."/>
            <person name="Andreopoulos W.B."/>
            <person name="Clum A."/>
            <person name="Lindquist E."/>
            <person name="Daum C."/>
            <person name="Ramamoorthy G.K."/>
            <person name="Gryganskyi A."/>
            <person name="Culley D."/>
            <person name="Magnuson J.K."/>
            <person name="James T.Y."/>
            <person name="O'Malley M.A."/>
            <person name="Stajich J.E."/>
            <person name="Spatafora J.W."/>
            <person name="Visel A."/>
            <person name="Grigoriev I.V."/>
        </authorList>
    </citation>
    <scope>NUCLEOTIDE SEQUENCE [LARGE SCALE GENOMIC DNA]</scope>
    <source>
        <strain evidence="12 13">JEL800</strain>
    </source>
</reference>
<evidence type="ECO:0000256" key="4">
    <source>
        <dbReference type="ARBA" id="ARBA00022705"/>
    </source>
</evidence>
<dbReference type="InterPro" id="IPR045246">
    <property type="entry name" value="Piwi_ago-like"/>
</dbReference>
<evidence type="ECO:0000256" key="2">
    <source>
        <dbReference type="ARBA" id="ARBA00022485"/>
    </source>
</evidence>
<evidence type="ECO:0000313" key="13">
    <source>
        <dbReference type="Proteomes" id="UP000193642"/>
    </source>
</evidence>
<dbReference type="InterPro" id="IPR036397">
    <property type="entry name" value="RNaseH_sf"/>
</dbReference>
<dbReference type="Gene3D" id="3.30.420.10">
    <property type="entry name" value="Ribonuclease H-like superfamily/Ribonuclease H"/>
    <property type="match status" value="1"/>
</dbReference>
<dbReference type="Gene3D" id="2.170.260.10">
    <property type="entry name" value="paz domain"/>
    <property type="match status" value="1"/>
</dbReference>
<dbReference type="Pfam" id="PF26466">
    <property type="entry name" value="DNA_primase_lrg_N"/>
    <property type="match status" value="1"/>
</dbReference>
<evidence type="ECO:0000256" key="9">
    <source>
        <dbReference type="SAM" id="MobiDB-lite"/>
    </source>
</evidence>
<dbReference type="Gene3D" id="3.40.50.2300">
    <property type="match status" value="1"/>
</dbReference>
<dbReference type="PROSITE" id="PS50822">
    <property type="entry name" value="PIWI"/>
    <property type="match status" value="1"/>
</dbReference>
<keyword evidence="2" id="KW-0004">4Fe-4S</keyword>
<feature type="compositionally biased region" description="Gly residues" evidence="9">
    <location>
        <begin position="27"/>
        <end position="37"/>
    </location>
</feature>
<dbReference type="CDD" id="cd02846">
    <property type="entry name" value="PAZ_argonaute_like"/>
    <property type="match status" value="1"/>
</dbReference>
<evidence type="ECO:0008006" key="14">
    <source>
        <dbReference type="Google" id="ProtNLM"/>
    </source>
</evidence>
<keyword evidence="7" id="KW-0411">Iron-sulfur</keyword>
<name>A0A1Y2BP25_9FUNG</name>
<dbReference type="Pfam" id="PF16486">
    <property type="entry name" value="ArgoN"/>
    <property type="match status" value="1"/>
</dbReference>
<keyword evidence="6" id="KW-0408">Iron</keyword>
<dbReference type="Gene3D" id="1.20.930.80">
    <property type="match status" value="1"/>
</dbReference>
<dbReference type="SUPFAM" id="SSF53098">
    <property type="entry name" value="Ribonuclease H-like"/>
    <property type="match status" value="1"/>
</dbReference>
<dbReference type="InterPro" id="IPR032474">
    <property type="entry name" value="Argonaute_N"/>
</dbReference>
<protein>
    <recommendedName>
        <fullName evidence="14">Piwi-domain-containing protein</fullName>
    </recommendedName>
</protein>
<dbReference type="InterPro" id="IPR016558">
    <property type="entry name" value="DNA_primase_lsu_euk"/>
</dbReference>
<evidence type="ECO:0000256" key="3">
    <source>
        <dbReference type="ARBA" id="ARBA00022515"/>
    </source>
</evidence>
<dbReference type="GO" id="GO:0051539">
    <property type="term" value="F:4 iron, 4 sulfur cluster binding"/>
    <property type="evidence" value="ECO:0007669"/>
    <property type="project" value="UniProtKB-KW"/>
</dbReference>
<feature type="region of interest" description="Disordered" evidence="9">
    <location>
        <begin position="1373"/>
        <end position="1392"/>
    </location>
</feature>
<dbReference type="GO" id="GO:0003723">
    <property type="term" value="F:RNA binding"/>
    <property type="evidence" value="ECO:0007669"/>
    <property type="project" value="InterPro"/>
</dbReference>
<dbReference type="SUPFAM" id="SSF101690">
    <property type="entry name" value="PAZ domain"/>
    <property type="match status" value="1"/>
</dbReference>
<evidence type="ECO:0000256" key="5">
    <source>
        <dbReference type="ARBA" id="ARBA00022723"/>
    </source>
</evidence>
<dbReference type="CDD" id="cd04657">
    <property type="entry name" value="Piwi_ago-like"/>
    <property type="match status" value="1"/>
</dbReference>
<dbReference type="STRING" id="329046.A0A1Y2BP25"/>
<accession>A0A1Y2BP25</accession>
<dbReference type="InterPro" id="IPR032473">
    <property type="entry name" value="Argonaute_Mid_dom"/>
</dbReference>
<dbReference type="Pfam" id="PF02170">
    <property type="entry name" value="PAZ"/>
    <property type="match status" value="1"/>
</dbReference>
<dbReference type="InterPro" id="IPR036085">
    <property type="entry name" value="PAZ_dom_sf"/>
</dbReference>
<evidence type="ECO:0000256" key="7">
    <source>
        <dbReference type="ARBA" id="ARBA00023014"/>
    </source>
</evidence>
<proteinExistence type="inferred from homology"/>
<dbReference type="GO" id="GO:0006269">
    <property type="term" value="P:DNA replication, synthesis of primer"/>
    <property type="evidence" value="ECO:0007669"/>
    <property type="project" value="UniProtKB-KW"/>
</dbReference>
<evidence type="ECO:0000313" key="12">
    <source>
        <dbReference type="EMBL" id="ORY36496.1"/>
    </source>
</evidence>
<dbReference type="InterPro" id="IPR014811">
    <property type="entry name" value="ArgoL1"/>
</dbReference>
<dbReference type="CDD" id="cd07322">
    <property type="entry name" value="PriL_PriS_Eukaryotic"/>
    <property type="match status" value="1"/>
</dbReference>
<gene>
    <name evidence="12" type="ORF">BCR33DRAFT_855234</name>
</gene>
<evidence type="ECO:0000256" key="8">
    <source>
        <dbReference type="RuleBase" id="RU361178"/>
    </source>
</evidence>
<comment type="cofactor">
    <cofactor evidence="1">
        <name>[4Fe-4S] cluster</name>
        <dbReference type="ChEBI" id="CHEBI:49883"/>
    </cofactor>
</comment>
<dbReference type="Pfam" id="PF16487">
    <property type="entry name" value="ArgoMid"/>
    <property type="match status" value="1"/>
</dbReference>
<keyword evidence="3" id="KW-0639">Primosome</keyword>
<keyword evidence="5" id="KW-0479">Metal-binding</keyword>
<dbReference type="OrthoDB" id="421393at2759"/>
<dbReference type="SMART" id="SM00949">
    <property type="entry name" value="PAZ"/>
    <property type="match status" value="1"/>
</dbReference>
<feature type="region of interest" description="Disordered" evidence="9">
    <location>
        <begin position="17"/>
        <end position="41"/>
    </location>
</feature>
<dbReference type="GO" id="GO:0046872">
    <property type="term" value="F:metal ion binding"/>
    <property type="evidence" value="ECO:0007669"/>
    <property type="project" value="UniProtKB-KW"/>
</dbReference>
<organism evidence="12 13">
    <name type="scientific">Rhizoclosmatium globosum</name>
    <dbReference type="NCBI Taxonomy" id="329046"/>
    <lineage>
        <taxon>Eukaryota</taxon>
        <taxon>Fungi</taxon>
        <taxon>Fungi incertae sedis</taxon>
        <taxon>Chytridiomycota</taxon>
        <taxon>Chytridiomycota incertae sedis</taxon>
        <taxon>Chytridiomycetes</taxon>
        <taxon>Chytridiales</taxon>
        <taxon>Chytriomycetaceae</taxon>
        <taxon>Rhizoclosmatium</taxon>
    </lineage>
</organism>
<dbReference type="Pfam" id="PF02171">
    <property type="entry name" value="Piwi"/>
    <property type="match status" value="1"/>
</dbReference>
<keyword evidence="13" id="KW-1185">Reference proteome</keyword>
<evidence type="ECO:0000256" key="6">
    <source>
        <dbReference type="ARBA" id="ARBA00023004"/>
    </source>
</evidence>
<evidence type="ECO:0000256" key="1">
    <source>
        <dbReference type="ARBA" id="ARBA00001966"/>
    </source>
</evidence>
<feature type="domain" description="Piwi" evidence="11">
    <location>
        <begin position="549"/>
        <end position="840"/>
    </location>
</feature>
<dbReference type="EMBL" id="MCGO01000055">
    <property type="protein sequence ID" value="ORY36496.1"/>
    <property type="molecule type" value="Genomic_DNA"/>
</dbReference>
<sequence length="1392" mass="154593">MNPLRFPVCKHQIHLKQNMSTVSSSRGGRGGGRGGSRTVGPPRPAFELDFGIVERERVRPARPGAGTRGKKIRMVANSYQMIIPDKDCYHYDVEIRPETMPPVNRRIFETWKKVQGSEQAQLAVYDGRKNLYVPNLIPIDAEGQELEVLLTEENSDRTQKFTMKVKKVDKVIHMEAIHHFINSKKEVDLPREALTILDLLLAARPNALFTAVNKKTGSSFYKQYEPQFNISGGLNMRQGWKQSVKYTYKEVLLNLDVACTAFYRHGPLLELVAGFFNKNRPQDINPRQVAPGTIEFQRLSKFLSNVNVEITYRTTGRLKYKIRGLSKQTPDKAVITRDDGTKLTVMEYFQKEFNIRIQYPFLPLVMCGNEGQVLMPMECLKVKEGQRHIGKLSEVQTADVIKITAVPPPERQDRIWEGREVLHGREQDPLLSAWGVKMNSRMKEIEGRVLQAPVLTGSTNINPQNGAYDLTKAGSCKFFRAARMEVWAVAIFGDTRNMPFDAMAAFLTQLIETCTQRGMHVSERNFKEVLVAQRRMSVEETLIEANKKAIEAATKSLPRGSSAYDEIKLAAETKLNLVTQCFESRHLPPRGPKGGVTLNIALKLNAKLGGVNIIVDPAKMLNVLGKPIPTMVMGADVTHPPAGAQGGVSIASLVASMDSKFAEYRAGIKVQGPREEIISDLTGMVGEHLNQFQARAKGRLPERLLFFRDGVSEGQFGEVALQEVQKLKLALRAAGAGTANSQSRDADRKGNVMAGTVIDSGITHPFEFDFFLNSHTGLQGTSRAAHYHVLYDENNFSADDLQEICYRMCYLFARASRSVSIVPAVYYAHLVAYRARCYRPGGVGGSSEMAGSTGSGGIESAGMMTQQDERHRGLWKRGNDGKRTRDWRRVPVPAQLLHVASVVRGVVSEFEALALDRLKLLKAIENAGVRNKSAEDTAAIVKAAGEKCVVCLFSLNLPQPTLNNKQPTKLLPLESNLGRSALGDDFLQAQRRRDHQSHFILRLAFCRTEDNRAWLLKHETLLFKYRYEAEFIHDRAAFLKQQNLDSIAITNEERAAIASDLNALFPGNADQKFYKVPWEQVLSLVSRRAVIIKNGFAYVPESEQATLVTNAFKNTLSNSLDMFARALPRMDEDDRLIPILNSIARQCASRDYGISSEGGPGSALTANDIDNLVPAGHFPLCMSNLHMHLKADAHLKHSGRLQFGLFLKAFHKLTDDKFQKEYAYNIRFNYGQEGSRKDYAPYSCSKIITSNHPAAGDHHGCPFRHCAPEVLKSMVVKAGAGEAAALDISRMAKEGHYQIACTKLFEVTRAPAIAAARLAAAKAAKEASAATAAGGSQQPASSDSNALLVTNEGIVDVIEHPNQWFDLSFRGSDSGKHRGIKKQDEANMDVDR</sequence>
<evidence type="ECO:0000259" key="10">
    <source>
        <dbReference type="PROSITE" id="PS50821"/>
    </source>
</evidence>
<dbReference type="Pfam" id="PF04104">
    <property type="entry name" value="DNA_primase_lrg"/>
    <property type="match status" value="1"/>
</dbReference>
<dbReference type="InterPro" id="IPR058560">
    <property type="entry name" value="DNA_primase_C"/>
</dbReference>
<comment type="similarity">
    <text evidence="8">Belongs to the argonaute family.</text>
</comment>
<dbReference type="Pfam" id="PF08699">
    <property type="entry name" value="ArgoL1"/>
    <property type="match status" value="1"/>
</dbReference>
<evidence type="ECO:0000259" key="11">
    <source>
        <dbReference type="PROSITE" id="PS50822"/>
    </source>
</evidence>
<keyword evidence="4" id="KW-0235">DNA replication</keyword>
<feature type="domain" description="PAZ" evidence="10">
    <location>
        <begin position="267"/>
        <end position="384"/>
    </location>
</feature>
<dbReference type="PROSITE" id="PS50821">
    <property type="entry name" value="PAZ"/>
    <property type="match status" value="1"/>
</dbReference>
<dbReference type="PANTHER" id="PTHR22891">
    <property type="entry name" value="EUKARYOTIC TRANSLATION INITIATION FACTOR 2C"/>
    <property type="match status" value="1"/>
</dbReference>
<dbReference type="SMART" id="SM01163">
    <property type="entry name" value="DUF1785"/>
    <property type="match status" value="1"/>
</dbReference>
<dbReference type="InterPro" id="IPR003165">
    <property type="entry name" value="Piwi"/>
</dbReference>
<comment type="caution">
    <text evidence="12">The sequence shown here is derived from an EMBL/GenBank/DDBJ whole genome shotgun (WGS) entry which is preliminary data.</text>
</comment>
<dbReference type="InterPro" id="IPR003100">
    <property type="entry name" value="PAZ_dom"/>
</dbReference>
<dbReference type="SMART" id="SM00950">
    <property type="entry name" value="Piwi"/>
    <property type="match status" value="1"/>
</dbReference>